<evidence type="ECO:0000259" key="2">
    <source>
        <dbReference type="Pfam" id="PF07589"/>
    </source>
</evidence>
<keyword evidence="4" id="KW-1185">Reference proteome</keyword>
<comment type="caution">
    <text evidence="3">The sequence shown here is derived from an EMBL/GenBank/DDBJ whole genome shotgun (WGS) entry which is preliminary data.</text>
</comment>
<evidence type="ECO:0000256" key="1">
    <source>
        <dbReference type="SAM" id="SignalP"/>
    </source>
</evidence>
<dbReference type="InterPro" id="IPR013424">
    <property type="entry name" value="Ice-binding_C"/>
</dbReference>
<evidence type="ECO:0000313" key="3">
    <source>
        <dbReference type="EMBL" id="MBB5714089.1"/>
    </source>
</evidence>
<dbReference type="AlphaFoldDB" id="A0A7W9BBT0"/>
<organism evidence="3 4">
    <name type="scientific">Sphingomonas aerophila</name>
    <dbReference type="NCBI Taxonomy" id="1344948"/>
    <lineage>
        <taxon>Bacteria</taxon>
        <taxon>Pseudomonadati</taxon>
        <taxon>Pseudomonadota</taxon>
        <taxon>Alphaproteobacteria</taxon>
        <taxon>Sphingomonadales</taxon>
        <taxon>Sphingomonadaceae</taxon>
        <taxon>Sphingomonas</taxon>
    </lineage>
</organism>
<dbReference type="NCBIfam" id="TIGR02595">
    <property type="entry name" value="PEP_CTERM"/>
    <property type="match status" value="1"/>
</dbReference>
<keyword evidence="1" id="KW-0732">Signal</keyword>
<name>A0A7W9BBT0_9SPHN</name>
<sequence length="209" mass="22217">MRGLFGSMLAVALLGSTTVPASAELLSYKYSGTVTKATNFEPSIPELPPATTHPGETFRGNFSFDTDDVVYDEGEGYYFVPLTSVNFALPDEDFYEDFSGPGGQVFSSPTLGTTEVQAGRADYQYRLNLLFNTGGGPFDPKSLAGKNASMQFTDYGPNGFQVEGVAMVAPVPEPATWLAMLLGVVLAGLAAHARSSRAAPRPRPEPALC</sequence>
<feature type="domain" description="Ice-binding protein C-terminal" evidence="2">
    <location>
        <begin position="170"/>
        <end position="194"/>
    </location>
</feature>
<evidence type="ECO:0000313" key="4">
    <source>
        <dbReference type="Proteomes" id="UP000546200"/>
    </source>
</evidence>
<protein>
    <recommendedName>
        <fullName evidence="2">Ice-binding protein C-terminal domain-containing protein</fullName>
    </recommendedName>
</protein>
<dbReference type="Pfam" id="PF07589">
    <property type="entry name" value="PEP-CTERM"/>
    <property type="match status" value="1"/>
</dbReference>
<reference evidence="3 4" key="1">
    <citation type="submission" date="2020-08" db="EMBL/GenBank/DDBJ databases">
        <title>Genomic Encyclopedia of Type Strains, Phase IV (KMG-IV): sequencing the most valuable type-strain genomes for metagenomic binning, comparative biology and taxonomic classification.</title>
        <authorList>
            <person name="Goeker M."/>
        </authorList>
    </citation>
    <scope>NUCLEOTIDE SEQUENCE [LARGE SCALE GENOMIC DNA]</scope>
    <source>
        <strain evidence="3 4">DSM 100044</strain>
    </source>
</reference>
<accession>A0A7W9BBT0</accession>
<dbReference type="EMBL" id="JACIJK010000002">
    <property type="protein sequence ID" value="MBB5714089.1"/>
    <property type="molecule type" value="Genomic_DNA"/>
</dbReference>
<proteinExistence type="predicted"/>
<gene>
    <name evidence="3" type="ORF">FHS94_000912</name>
</gene>
<feature type="chain" id="PRO_5030854041" description="Ice-binding protein C-terminal domain-containing protein" evidence="1">
    <location>
        <begin position="24"/>
        <end position="209"/>
    </location>
</feature>
<dbReference type="Proteomes" id="UP000546200">
    <property type="component" value="Unassembled WGS sequence"/>
</dbReference>
<feature type="signal peptide" evidence="1">
    <location>
        <begin position="1"/>
        <end position="23"/>
    </location>
</feature>